<dbReference type="Proteomes" id="UP000427842">
    <property type="component" value="Unassembled WGS sequence"/>
</dbReference>
<dbReference type="InterPro" id="IPR041219">
    <property type="entry name" value="Phage_lysozyme2"/>
</dbReference>
<geneLocation type="plasmid" evidence="3">
    <name>pKM01</name>
</geneLocation>
<proteinExistence type="predicted"/>
<sequence>MASNGNYSITVGVTDKATGALANINKQLALAQQPFNRLQRQVQQFNKLSGLKNLRAQATKLVQPVEKAGKAFAGVFGLGSIAGVIAMTRQFAMLSNEIQRVSAGLGVSTDKLQQMRGAGDLLGTGDNSLEQVTAKIQDNNVAMRFGGDGDLQTIYNRLGVTYHDSEEKIRDRTIDYVHEHLQRHDVDPAILRQMSQRMLGTTNFMGMDSKQVHAAEDRARFLGRYNEDNVKNANKLRESYQGVLTAINGVTQTIIGRLSPKLSPLLDKFANWLAGPQADKMINNIVDGVERLAQWLSRVDWQGIGKNISYWYEKIGGFKTIIAALIGLKLASWLGSALTIAFSLLKVFISFGKLSFFSKMTGFLNAKPGKGLLTFFDGLLGKLGKIAVALGLIKSAYDLFQDSKIKDTVDRDTAYGKTAGEAAGGAAGAALGSVVGPAGTIVGGMAGSYLGGKVGGVVGNYFAGESRSHDKLSSDERQQRAAFLVSAAMKDGYSRNGAMGIMGNIAQESGFDAGANGDGGNAFGIGQWHRDRVQQILKGTGIDVRKAAYEDQVKAYLWDMRQGDKGAQKARNVLLTNPNMSVYNAAQTVSSLDERPADRYGQEASARTQQAMKYQNDNFNRLVQHNLDMNINVNGNTPATTSTSLKTDSRSGLQINTPNINNRTTSSVGNNLH</sequence>
<keyword evidence="4" id="KW-1185">Reference proteome</keyword>
<evidence type="ECO:0000313" key="3">
    <source>
        <dbReference type="EMBL" id="KAB8122223.1"/>
    </source>
</evidence>
<evidence type="ECO:0000313" key="4">
    <source>
        <dbReference type="Proteomes" id="UP000427842"/>
    </source>
</evidence>
<protein>
    <recommendedName>
        <fullName evidence="2">Phage tail lysozyme domain-containing protein</fullName>
    </recommendedName>
</protein>
<name>A0ABQ6VTX6_9PROT</name>
<feature type="region of interest" description="Disordered" evidence="1">
    <location>
        <begin position="636"/>
        <end position="673"/>
    </location>
</feature>
<evidence type="ECO:0000259" key="2">
    <source>
        <dbReference type="Pfam" id="PF18013"/>
    </source>
</evidence>
<dbReference type="Gene3D" id="1.10.530.10">
    <property type="match status" value="1"/>
</dbReference>
<organism evidence="3 4">
    <name type="scientific">Komagataeibacter medellinensis</name>
    <dbReference type="NCBI Taxonomy" id="1177712"/>
    <lineage>
        <taxon>Bacteria</taxon>
        <taxon>Pseudomonadati</taxon>
        <taxon>Pseudomonadota</taxon>
        <taxon>Alphaproteobacteria</taxon>
        <taxon>Acetobacterales</taxon>
        <taxon>Acetobacteraceae</taxon>
        <taxon>Komagataeibacter</taxon>
    </lineage>
</organism>
<feature type="domain" description="Phage tail lysozyme" evidence="2">
    <location>
        <begin position="485"/>
        <end position="615"/>
    </location>
</feature>
<reference evidence="3 4" key="1">
    <citation type="submission" date="2018-09" db="EMBL/GenBank/DDBJ databases">
        <title>Genome sequence and characterization of the bcs clusters for the production of nanocellulose from the low pH resistant strain Komagataeibacter medellinensis ID13488.</title>
        <authorList>
            <person name="Hernandez-Arriaga A.M."/>
            <person name="Del Cerro C."/>
            <person name="Urbina L."/>
            <person name="Eceiza A."/>
            <person name="Retegi A."/>
            <person name="Prieto M.A."/>
        </authorList>
    </citation>
    <scope>NUCLEOTIDE SEQUENCE [LARGE SCALE GENOMIC DNA]</scope>
    <source>
        <strain evidence="3 4">ID13488</strain>
        <plasmid evidence="3">pKM01</plasmid>
    </source>
</reference>
<evidence type="ECO:0000256" key="1">
    <source>
        <dbReference type="SAM" id="MobiDB-lite"/>
    </source>
</evidence>
<accession>A0ABQ6VTX6</accession>
<comment type="caution">
    <text evidence="3">The sequence shown here is derived from an EMBL/GenBank/DDBJ whole genome shotgun (WGS) entry which is preliminary data.</text>
</comment>
<dbReference type="Pfam" id="PF18013">
    <property type="entry name" value="Phage_lysozyme2"/>
    <property type="match status" value="1"/>
</dbReference>
<keyword evidence="3" id="KW-0614">Plasmid</keyword>
<dbReference type="RefSeq" id="WP_153467117.1">
    <property type="nucleotide sequence ID" value="NZ_CM018730.1"/>
</dbReference>
<gene>
    <name evidence="3" type="ORF">D3W54_16060</name>
</gene>
<dbReference type="EMBL" id="QYAZ01000004">
    <property type="protein sequence ID" value="KAB8122223.1"/>
    <property type="molecule type" value="Genomic_DNA"/>
</dbReference>